<dbReference type="PANTHER" id="PTHR36397:SF1">
    <property type="entry name" value="OS04G0482900 PROTEIN"/>
    <property type="match status" value="1"/>
</dbReference>
<dbReference type="OrthoDB" id="4237at2759"/>
<sequence length="127" mass="14448">MASATALGSPGGMPASRGRRVERSRRGLLLQVLCKKRERDHHNHEKDPYKVVEITPPPTDLGVRCFPSNMHCGESVTIEGQAYTVSAVTHRYQLRKGKYEPREKRLDVQSTGRYILNLYLEELLQKS</sequence>
<evidence type="ECO:0000256" key="1">
    <source>
        <dbReference type="SAM" id="MobiDB-lite"/>
    </source>
</evidence>
<dbReference type="Proteomes" id="UP000652761">
    <property type="component" value="Unassembled WGS sequence"/>
</dbReference>
<feature type="region of interest" description="Disordered" evidence="1">
    <location>
        <begin position="1"/>
        <end position="24"/>
    </location>
</feature>
<dbReference type="EMBL" id="NMUH01005172">
    <property type="protein sequence ID" value="MQM12021.1"/>
    <property type="molecule type" value="Genomic_DNA"/>
</dbReference>
<evidence type="ECO:0000313" key="2">
    <source>
        <dbReference type="EMBL" id="MQM12021.1"/>
    </source>
</evidence>
<organism evidence="2 3">
    <name type="scientific">Colocasia esculenta</name>
    <name type="common">Wild taro</name>
    <name type="synonym">Arum esculentum</name>
    <dbReference type="NCBI Taxonomy" id="4460"/>
    <lineage>
        <taxon>Eukaryota</taxon>
        <taxon>Viridiplantae</taxon>
        <taxon>Streptophyta</taxon>
        <taxon>Embryophyta</taxon>
        <taxon>Tracheophyta</taxon>
        <taxon>Spermatophyta</taxon>
        <taxon>Magnoliopsida</taxon>
        <taxon>Liliopsida</taxon>
        <taxon>Araceae</taxon>
        <taxon>Aroideae</taxon>
        <taxon>Colocasieae</taxon>
        <taxon>Colocasia</taxon>
    </lineage>
</organism>
<comment type="caution">
    <text evidence="2">The sequence shown here is derived from an EMBL/GenBank/DDBJ whole genome shotgun (WGS) entry which is preliminary data.</text>
</comment>
<dbReference type="PANTHER" id="PTHR36397">
    <property type="entry name" value="OSJNBA0081L15.1 PROTEIN"/>
    <property type="match status" value="1"/>
</dbReference>
<gene>
    <name evidence="2" type="ORF">Taro_044933</name>
</gene>
<keyword evidence="3" id="KW-1185">Reference proteome</keyword>
<protein>
    <submittedName>
        <fullName evidence="2">Uncharacterized protein</fullName>
    </submittedName>
</protein>
<name>A0A843X1S7_COLES</name>
<accession>A0A843X1S7</accession>
<proteinExistence type="predicted"/>
<reference evidence="2" key="1">
    <citation type="submission" date="2017-07" db="EMBL/GenBank/DDBJ databases">
        <title>Taro Niue Genome Assembly and Annotation.</title>
        <authorList>
            <person name="Atibalentja N."/>
            <person name="Keating K."/>
            <person name="Fields C.J."/>
        </authorList>
    </citation>
    <scope>NUCLEOTIDE SEQUENCE</scope>
    <source>
        <strain evidence="2">Niue_2</strain>
        <tissue evidence="2">Leaf</tissue>
    </source>
</reference>
<dbReference type="AlphaFoldDB" id="A0A843X1S7"/>
<evidence type="ECO:0000313" key="3">
    <source>
        <dbReference type="Proteomes" id="UP000652761"/>
    </source>
</evidence>